<evidence type="ECO:0000256" key="4">
    <source>
        <dbReference type="ARBA" id="ARBA00022741"/>
    </source>
</evidence>
<dbReference type="InterPro" id="IPR000403">
    <property type="entry name" value="PI3/4_kinase_cat_dom"/>
</dbReference>
<evidence type="ECO:0000256" key="2">
    <source>
        <dbReference type="ARBA" id="ARBA00012169"/>
    </source>
</evidence>
<comment type="caution">
    <text evidence="9">The sequence shown here is derived from an EMBL/GenBank/DDBJ whole genome shotgun (WGS) entry which is preliminary data.</text>
</comment>
<feature type="domain" description="PI3K/PI4K catalytic" evidence="8">
    <location>
        <begin position="1"/>
        <end position="445"/>
    </location>
</feature>
<feature type="region of interest" description="Disordered" evidence="7">
    <location>
        <begin position="443"/>
        <end position="484"/>
    </location>
</feature>
<evidence type="ECO:0000259" key="8">
    <source>
        <dbReference type="PROSITE" id="PS50290"/>
    </source>
</evidence>
<evidence type="ECO:0000256" key="6">
    <source>
        <dbReference type="ARBA" id="ARBA00022840"/>
    </source>
</evidence>
<proteinExistence type="inferred from homology"/>
<evidence type="ECO:0000256" key="7">
    <source>
        <dbReference type="SAM" id="MobiDB-lite"/>
    </source>
</evidence>
<comment type="similarity">
    <text evidence="1">Belongs to the PI3/PI4-kinase family. Type II PI4K subfamily.</text>
</comment>
<dbReference type="GO" id="GO:0004430">
    <property type="term" value="F:1-phosphatidylinositol 4-kinase activity"/>
    <property type="evidence" value="ECO:0007669"/>
    <property type="project" value="UniProtKB-EC"/>
</dbReference>
<feature type="region of interest" description="Disordered" evidence="7">
    <location>
        <begin position="632"/>
        <end position="703"/>
    </location>
</feature>
<evidence type="ECO:0000313" key="10">
    <source>
        <dbReference type="Proteomes" id="UP001489004"/>
    </source>
</evidence>
<name>A0AAW1R6W7_9CHLO</name>
<keyword evidence="10" id="KW-1185">Reference proteome</keyword>
<organism evidence="9 10">
    <name type="scientific">[Myrmecia] bisecta</name>
    <dbReference type="NCBI Taxonomy" id="41462"/>
    <lineage>
        <taxon>Eukaryota</taxon>
        <taxon>Viridiplantae</taxon>
        <taxon>Chlorophyta</taxon>
        <taxon>core chlorophytes</taxon>
        <taxon>Trebouxiophyceae</taxon>
        <taxon>Trebouxiales</taxon>
        <taxon>Trebouxiaceae</taxon>
        <taxon>Myrmecia</taxon>
    </lineage>
</organism>
<feature type="compositionally biased region" description="Acidic residues" evidence="7">
    <location>
        <begin position="455"/>
        <end position="476"/>
    </location>
</feature>
<evidence type="ECO:0000256" key="3">
    <source>
        <dbReference type="ARBA" id="ARBA00022679"/>
    </source>
</evidence>
<dbReference type="GO" id="GO:0005524">
    <property type="term" value="F:ATP binding"/>
    <property type="evidence" value="ECO:0007669"/>
    <property type="project" value="UniProtKB-KW"/>
</dbReference>
<dbReference type="Pfam" id="PF00454">
    <property type="entry name" value="PI3_PI4_kinase"/>
    <property type="match status" value="1"/>
</dbReference>
<evidence type="ECO:0000256" key="1">
    <source>
        <dbReference type="ARBA" id="ARBA00008941"/>
    </source>
</evidence>
<dbReference type="EC" id="2.7.1.67" evidence="2"/>
<dbReference type="PANTHER" id="PTHR45800">
    <property type="entry name" value="PHOSPHATIDYLINOSITOL 4-KINASE GAMMA"/>
    <property type="match status" value="1"/>
</dbReference>
<dbReference type="EMBL" id="JALJOR010000001">
    <property type="protein sequence ID" value="KAK9829280.1"/>
    <property type="molecule type" value="Genomic_DNA"/>
</dbReference>
<evidence type="ECO:0000256" key="5">
    <source>
        <dbReference type="ARBA" id="ARBA00022777"/>
    </source>
</evidence>
<keyword evidence="3" id="KW-0808">Transferase</keyword>
<dbReference type="InterPro" id="IPR044571">
    <property type="entry name" value="P4KG1-8"/>
</dbReference>
<gene>
    <name evidence="9" type="ORF">WJX72_004922</name>
</gene>
<keyword evidence="6" id="KW-0067">ATP-binding</keyword>
<keyword evidence="4" id="KW-0547">Nucleotide-binding</keyword>
<accession>A0AAW1R6W7</accession>
<evidence type="ECO:0000313" key="9">
    <source>
        <dbReference type="EMBL" id="KAK9829280.1"/>
    </source>
</evidence>
<sequence length="761" mass="81885">MPVLPKRQRDQTLCKSYQYLSADCDSCEQPSRVQLGRSAENSFATRDLTLPRISCKAELRVKLAGFKSGRVSQHLTSPRGLVVRLSADGFVRVQGFDVKSSSAFDKPAAAFGKHASFKGGSSKNTKQAVLRTPAVQETGFKGLLALCNAGPITPISPQGLANTGRVEVVGTAHTTAGVRNLVKAVVRGLRACQVPVPVEGGLGGTYLFLSEAGRKCGIVKPCDEEPLACNNPKGYIGRNLGDPGLKPTVRIPCKLGSLQEFVSHECDTSEIGMSQFSSRDVHRIGILDLRLFNTDRHAGNILVRRPRGSSANLSALARLEEDKLELIPIDHGFALPEALEPPYFEWLFWPQAMIPFDEEELSYIEALDPTADADLLRREVPSLHEGCLRLLEVSTSVLKHCAAAGLSLAEIGTVVSRPLVGLDEESSELEKLCLQAREEADAAGASGSASLDSLDSLEESESDGGESMSESEEESEATTRMGSFLKMTRRQRLAGRQHSGSGPGLHGMLGITRAFTDSSFEICCTESPYTRTTREEVLPPAAALRSSRDEDLASVASMRSSQDELLPFPCCGPEEQTPVGPQTRPLVSVQVDPWAPAQDSDCDSPVSPDSVISNLFSSQGSLSSTTMRAPSGLIRHSSMDSGIAPAYPSPRRDLMGMSAYPGGMKWRGSPQRQRSSRQRSRADTLKPRRMTGGQAYPPPVAGAAPHTISTVLAGMDAEAWGLFMAALVRLLEAALREGRWKQAAQQGPMGLQNLGVSCPRF</sequence>
<dbReference type="Proteomes" id="UP001489004">
    <property type="component" value="Unassembled WGS sequence"/>
</dbReference>
<dbReference type="PANTHER" id="PTHR45800:SF11">
    <property type="entry name" value="PHOSPHATIDYLINOSITOL 3-KINASE-RELATED PROTEIN KINASE"/>
    <property type="match status" value="1"/>
</dbReference>
<keyword evidence="5" id="KW-0418">Kinase</keyword>
<dbReference type="PROSITE" id="PS50290">
    <property type="entry name" value="PI3_4_KINASE_3"/>
    <property type="match status" value="1"/>
</dbReference>
<feature type="compositionally biased region" description="Low complexity" evidence="7">
    <location>
        <begin position="443"/>
        <end position="454"/>
    </location>
</feature>
<dbReference type="AlphaFoldDB" id="A0AAW1R6W7"/>
<protein>
    <recommendedName>
        <fullName evidence="2">1-phosphatidylinositol 4-kinase</fullName>
        <ecNumber evidence="2">2.7.1.67</ecNumber>
    </recommendedName>
</protein>
<reference evidence="9 10" key="1">
    <citation type="journal article" date="2024" name="Nat. Commun.">
        <title>Phylogenomics reveals the evolutionary origins of lichenization in chlorophyte algae.</title>
        <authorList>
            <person name="Puginier C."/>
            <person name="Libourel C."/>
            <person name="Otte J."/>
            <person name="Skaloud P."/>
            <person name="Haon M."/>
            <person name="Grisel S."/>
            <person name="Petersen M."/>
            <person name="Berrin J.G."/>
            <person name="Delaux P.M."/>
            <person name="Dal Grande F."/>
            <person name="Keller J."/>
        </authorList>
    </citation>
    <scope>NUCLEOTIDE SEQUENCE [LARGE SCALE GENOMIC DNA]</scope>
    <source>
        <strain evidence="9 10">SAG 2043</strain>
    </source>
</reference>